<name>A0A2I1DM91_9PROT</name>
<comment type="caution">
    <text evidence="2">The sequence shown here is derived from an EMBL/GenBank/DDBJ whole genome shotgun (WGS) entry which is preliminary data.</text>
</comment>
<keyword evidence="3" id="KW-1185">Reference proteome</keyword>
<organism evidence="2 3">
    <name type="scientific">Acidithiobacillus marinus</name>
    <dbReference type="NCBI Taxonomy" id="187490"/>
    <lineage>
        <taxon>Bacteria</taxon>
        <taxon>Pseudomonadati</taxon>
        <taxon>Pseudomonadota</taxon>
        <taxon>Acidithiobacillia</taxon>
        <taxon>Acidithiobacillales</taxon>
        <taxon>Acidithiobacillaceae</taxon>
        <taxon>Acidithiobacillus</taxon>
    </lineage>
</organism>
<dbReference type="RefSeq" id="WP_101537577.1">
    <property type="nucleotide sequence ID" value="NZ_MXAV01000027.1"/>
</dbReference>
<sequence length="105" mass="11656">MKTENVVILWDYSPAKGVHNVLLAERGNYPQRFSDGAVYSDWRERGGLSVVFGMKRRKSAPAVTPAYMAAWAKLFARTPDELEAERQARKPAPAPQPPGSRGTVK</sequence>
<dbReference type="InParanoid" id="A0A2I1DM91"/>
<reference evidence="2 3" key="1">
    <citation type="submission" date="2017-03" db="EMBL/GenBank/DDBJ databases">
        <title>Draft genime sequence of the acidophilic sulfur-oxidizing bacterium Acidithiobacillus sp. SH, isolated from seawater.</title>
        <authorList>
            <person name="Sharmin S."/>
            <person name="Tokuhisa M."/>
            <person name="Kanao T."/>
            <person name="Kamimura K."/>
        </authorList>
    </citation>
    <scope>NUCLEOTIDE SEQUENCE [LARGE SCALE GENOMIC DNA]</scope>
    <source>
        <strain evidence="2 3">SH</strain>
    </source>
</reference>
<proteinExistence type="predicted"/>
<dbReference type="Proteomes" id="UP000234329">
    <property type="component" value="Unassembled WGS sequence"/>
</dbReference>
<dbReference type="AlphaFoldDB" id="A0A2I1DM91"/>
<dbReference type="EMBL" id="MXAV01000027">
    <property type="protein sequence ID" value="PKY10984.1"/>
    <property type="molecule type" value="Genomic_DNA"/>
</dbReference>
<gene>
    <name evidence="2" type="ORF">B1757_06640</name>
</gene>
<evidence type="ECO:0000313" key="3">
    <source>
        <dbReference type="Proteomes" id="UP000234329"/>
    </source>
</evidence>
<accession>A0A2I1DM91</accession>
<evidence type="ECO:0000256" key="1">
    <source>
        <dbReference type="SAM" id="MobiDB-lite"/>
    </source>
</evidence>
<evidence type="ECO:0000313" key="2">
    <source>
        <dbReference type="EMBL" id="PKY10984.1"/>
    </source>
</evidence>
<feature type="region of interest" description="Disordered" evidence="1">
    <location>
        <begin position="82"/>
        <end position="105"/>
    </location>
</feature>
<protein>
    <submittedName>
        <fullName evidence="2">Uncharacterized protein</fullName>
    </submittedName>
</protein>
<dbReference type="OrthoDB" id="9970023at2"/>